<evidence type="ECO:0000256" key="3">
    <source>
        <dbReference type="SAM" id="MobiDB-lite"/>
    </source>
</evidence>
<dbReference type="GO" id="GO:0008270">
    <property type="term" value="F:zinc ion binding"/>
    <property type="evidence" value="ECO:0007669"/>
    <property type="project" value="UniProtKB-KW"/>
</dbReference>
<feature type="domain" description="C3H1-type" evidence="4">
    <location>
        <begin position="296"/>
        <end position="322"/>
    </location>
</feature>
<feature type="region of interest" description="Disordered" evidence="3">
    <location>
        <begin position="106"/>
        <end position="174"/>
    </location>
</feature>
<dbReference type="OMA" id="ISHRTEW"/>
<keyword evidence="6" id="KW-1185">Reference proteome</keyword>
<dbReference type="InterPro" id="IPR019607">
    <property type="entry name" value="Putative_zinc-finger_domain"/>
</dbReference>
<proteinExistence type="predicted"/>
<dbReference type="OrthoDB" id="1922977at2759"/>
<evidence type="ECO:0000256" key="2">
    <source>
        <dbReference type="SAM" id="Coils"/>
    </source>
</evidence>
<protein>
    <recommendedName>
        <fullName evidence="4">C3H1-type domain-containing protein</fullName>
    </recommendedName>
</protein>
<dbReference type="Proteomes" id="UP000266841">
    <property type="component" value="Unassembled WGS sequence"/>
</dbReference>
<comment type="caution">
    <text evidence="5">The sequence shown here is derived from an EMBL/GenBank/DDBJ whole genome shotgun (WGS) entry which is preliminary data.</text>
</comment>
<evidence type="ECO:0000313" key="5">
    <source>
        <dbReference type="EMBL" id="EJK70161.1"/>
    </source>
</evidence>
<dbReference type="PROSITE" id="PS50103">
    <property type="entry name" value="ZF_C3H1"/>
    <property type="match status" value="1"/>
</dbReference>
<feature type="compositionally biased region" description="Polar residues" evidence="3">
    <location>
        <begin position="161"/>
        <end position="174"/>
    </location>
</feature>
<dbReference type="InterPro" id="IPR000571">
    <property type="entry name" value="Znf_CCCH"/>
</dbReference>
<feature type="coiled-coil region" evidence="2">
    <location>
        <begin position="20"/>
        <end position="68"/>
    </location>
</feature>
<keyword evidence="1" id="KW-0862">Zinc</keyword>
<name>K0T9U2_THAOC</name>
<organism evidence="5 6">
    <name type="scientific">Thalassiosira oceanica</name>
    <name type="common">Marine diatom</name>
    <dbReference type="NCBI Taxonomy" id="159749"/>
    <lineage>
        <taxon>Eukaryota</taxon>
        <taxon>Sar</taxon>
        <taxon>Stramenopiles</taxon>
        <taxon>Ochrophyta</taxon>
        <taxon>Bacillariophyta</taxon>
        <taxon>Coscinodiscophyceae</taxon>
        <taxon>Thalassiosirophycidae</taxon>
        <taxon>Thalassiosirales</taxon>
        <taxon>Thalassiosiraceae</taxon>
        <taxon>Thalassiosira</taxon>
    </lineage>
</organism>
<accession>K0T9U2</accession>
<feature type="compositionally biased region" description="Basic and acidic residues" evidence="3">
    <location>
        <begin position="136"/>
        <end position="160"/>
    </location>
</feature>
<dbReference type="AlphaFoldDB" id="K0T9U2"/>
<sequence>MEETSDKQPADAPCFPAMSIEELEEELGLQSTTLESLTAKLQRLNEDIVKEEQTSSTLRDELQQLDQRKAFFRKRTDKNLKLVKDLEISLEKCLERLRTALDALKGKESSAGTSNLDPGDSDDDSTSGDDGAESSDLSKDGNDAGEAGKKVAARNDDDHANNTGSPSQIDVQFHQSQTTFDWPTKLIQREREERNSDPVDLPLWRIEGCAKTLIQCSSVHLIVDVMNSTVLEHRYELEGRDDLSKDCGWLKQSNLWGTCLDVYSQIPSSLLHSGFRRTCQDGHGTMEKDEMAGVLNPNVILCPYELNGTCADEKCPYQHLKDNNRRKRKRAVAIESTRDEETGAIFVQYDSLPELKLPRPFDENDFVCEKTLVDQVQQEEAREIDSSLHRKQSGTSSPDRVDCDANRFYCSPFNHDSVTLAELKTQLDEAEPHTMEVDGHQVTVKYSFAPEKSDFEQNFDIVNLPAVEEVNDGQQQAMKSRYTGFSQLFWWQQHIISSISEDQPGKTTFDRIVSLFNVVRNEQTFRILSQYTGEETSSERQSGDILLCARIVDLTRMCLHMGKTAVGAQVCSTDIIKSINIDWCRDIVHHTMRIGQTPLPSLHQEFCGQTKLLTLSTALQADFNVGLDDDERVAVLSLADGDARSSMPVDVLEQKIRQKLLASVHINKDLSENGWSRFMSLMKVYMDKCVMTPFKTLTCCDKSHLSFLMQCIGKPEAPDICFVIRCLACNKSPSLKDFGCSLVEILTTAWHQPTCNALLHILEPAWEASQYLRSTKNGCVYSVVVFGPLLFGSVSSLIARPHCRGAGTKKPRLAAFDSRTYADLSCLSKFILGMLKDLSTHDNLDDMAFLTSPLYSLCAAIYCAQGEWHKSQIRLENVVGKTVGSGHPSLFALSQRLWCQVVQLRLLCPPPESLRKKGTAVSRIAETQKTASVIIGNGVDLQDIKLPGDALVAPSLVSQQNVRHLQSTVRQLNSTQQTNGILRLDFTEETHQELAAFPQTFMLLKSLTHLALPACGLRQLPLSLGCQLNCLKVSPAGR</sequence>
<dbReference type="Pfam" id="PF10650">
    <property type="entry name" value="zf-C3H1"/>
    <property type="match status" value="1"/>
</dbReference>
<keyword evidence="1" id="KW-0479">Metal-binding</keyword>
<evidence type="ECO:0000259" key="4">
    <source>
        <dbReference type="PROSITE" id="PS50103"/>
    </source>
</evidence>
<gene>
    <name evidence="5" type="ORF">THAOC_08503</name>
</gene>
<dbReference type="eggNOG" id="ENOG502T4AY">
    <property type="taxonomic scope" value="Eukaryota"/>
</dbReference>
<dbReference type="EMBL" id="AGNL01008959">
    <property type="protein sequence ID" value="EJK70161.1"/>
    <property type="molecule type" value="Genomic_DNA"/>
</dbReference>
<keyword evidence="1" id="KW-0863">Zinc-finger</keyword>
<reference evidence="5 6" key="1">
    <citation type="journal article" date="2012" name="Genome Biol.">
        <title>Genome and low-iron response of an oceanic diatom adapted to chronic iron limitation.</title>
        <authorList>
            <person name="Lommer M."/>
            <person name="Specht M."/>
            <person name="Roy A.S."/>
            <person name="Kraemer L."/>
            <person name="Andreson R."/>
            <person name="Gutowska M.A."/>
            <person name="Wolf J."/>
            <person name="Bergner S.V."/>
            <person name="Schilhabel M.B."/>
            <person name="Klostermeier U.C."/>
            <person name="Beiko R.G."/>
            <person name="Rosenstiel P."/>
            <person name="Hippler M."/>
            <person name="Laroche J."/>
        </authorList>
    </citation>
    <scope>NUCLEOTIDE SEQUENCE [LARGE SCALE GENOMIC DNA]</scope>
    <source>
        <strain evidence="5 6">CCMP1005</strain>
    </source>
</reference>
<keyword evidence="2" id="KW-0175">Coiled coil</keyword>
<evidence type="ECO:0000256" key="1">
    <source>
        <dbReference type="PROSITE-ProRule" id="PRU00723"/>
    </source>
</evidence>
<feature type="zinc finger region" description="C3H1-type" evidence="1">
    <location>
        <begin position="296"/>
        <end position="322"/>
    </location>
</feature>
<feature type="compositionally biased region" description="Acidic residues" evidence="3">
    <location>
        <begin position="119"/>
        <end position="133"/>
    </location>
</feature>
<evidence type="ECO:0000313" key="6">
    <source>
        <dbReference type="Proteomes" id="UP000266841"/>
    </source>
</evidence>